<evidence type="ECO:0000313" key="10">
    <source>
        <dbReference type="EMBL" id="EKC36085.1"/>
    </source>
</evidence>
<dbReference type="PRINTS" id="PR00237">
    <property type="entry name" value="GPCRRHODOPSN"/>
</dbReference>
<evidence type="ECO:0000256" key="7">
    <source>
        <dbReference type="ARBA" id="ARBA00023224"/>
    </source>
</evidence>
<dbReference type="PROSITE" id="PS00237">
    <property type="entry name" value="G_PROTEIN_RECEP_F1_1"/>
    <property type="match status" value="1"/>
</dbReference>
<gene>
    <name evidence="10" type="ORF">CGI_10024807</name>
</gene>
<keyword evidence="6 8" id="KW-0675">Receptor</keyword>
<evidence type="ECO:0000256" key="3">
    <source>
        <dbReference type="ARBA" id="ARBA00022989"/>
    </source>
</evidence>
<reference evidence="10" key="1">
    <citation type="journal article" date="2012" name="Nature">
        <title>The oyster genome reveals stress adaptation and complexity of shell formation.</title>
        <authorList>
            <person name="Zhang G."/>
            <person name="Fang X."/>
            <person name="Guo X."/>
            <person name="Li L."/>
            <person name="Luo R."/>
            <person name="Xu F."/>
            <person name="Yang P."/>
            <person name="Zhang L."/>
            <person name="Wang X."/>
            <person name="Qi H."/>
            <person name="Xiong Z."/>
            <person name="Que H."/>
            <person name="Xie Y."/>
            <person name="Holland P.W."/>
            <person name="Paps J."/>
            <person name="Zhu Y."/>
            <person name="Wu F."/>
            <person name="Chen Y."/>
            <person name="Wang J."/>
            <person name="Peng C."/>
            <person name="Meng J."/>
            <person name="Yang L."/>
            <person name="Liu J."/>
            <person name="Wen B."/>
            <person name="Zhang N."/>
            <person name="Huang Z."/>
            <person name="Zhu Q."/>
            <person name="Feng Y."/>
            <person name="Mount A."/>
            <person name="Hedgecock D."/>
            <person name="Xu Z."/>
            <person name="Liu Y."/>
            <person name="Domazet-Loso T."/>
            <person name="Du Y."/>
            <person name="Sun X."/>
            <person name="Zhang S."/>
            <person name="Liu B."/>
            <person name="Cheng P."/>
            <person name="Jiang X."/>
            <person name="Li J."/>
            <person name="Fan D."/>
            <person name="Wang W."/>
            <person name="Fu W."/>
            <person name="Wang T."/>
            <person name="Wang B."/>
            <person name="Zhang J."/>
            <person name="Peng Z."/>
            <person name="Li Y."/>
            <person name="Li N."/>
            <person name="Wang J."/>
            <person name="Chen M."/>
            <person name="He Y."/>
            <person name="Tan F."/>
            <person name="Song X."/>
            <person name="Zheng Q."/>
            <person name="Huang R."/>
            <person name="Yang H."/>
            <person name="Du X."/>
            <person name="Chen L."/>
            <person name="Yang M."/>
            <person name="Gaffney P.M."/>
            <person name="Wang S."/>
            <person name="Luo L."/>
            <person name="She Z."/>
            <person name="Ming Y."/>
            <person name="Huang W."/>
            <person name="Zhang S."/>
            <person name="Huang B."/>
            <person name="Zhang Y."/>
            <person name="Qu T."/>
            <person name="Ni P."/>
            <person name="Miao G."/>
            <person name="Wang J."/>
            <person name="Wang Q."/>
            <person name="Steinberg C.E."/>
            <person name="Wang H."/>
            <person name="Li N."/>
            <person name="Qian L."/>
            <person name="Zhang G."/>
            <person name="Li Y."/>
            <person name="Yang H."/>
            <person name="Liu X."/>
            <person name="Wang J."/>
            <person name="Yin Y."/>
            <person name="Wang J."/>
        </authorList>
    </citation>
    <scope>NUCLEOTIDE SEQUENCE [LARGE SCALE GENOMIC DNA]</scope>
    <source>
        <strain evidence="10">05x7-T-G4-1.051#20</strain>
    </source>
</reference>
<dbReference type="PANTHER" id="PTHR24243:SF230">
    <property type="entry name" value="G-PROTEIN COUPLED RECEPTORS FAMILY 1 PROFILE DOMAIN-CONTAINING PROTEIN"/>
    <property type="match status" value="1"/>
</dbReference>
<dbReference type="GO" id="GO:0005886">
    <property type="term" value="C:plasma membrane"/>
    <property type="evidence" value="ECO:0007669"/>
    <property type="project" value="TreeGrafter"/>
</dbReference>
<dbReference type="InterPro" id="IPR000276">
    <property type="entry name" value="GPCR_Rhodpsn"/>
</dbReference>
<dbReference type="SUPFAM" id="SSF81321">
    <property type="entry name" value="Family A G protein-coupled receptor-like"/>
    <property type="match status" value="1"/>
</dbReference>
<keyword evidence="5" id="KW-0472">Membrane</keyword>
<dbReference type="PANTHER" id="PTHR24243">
    <property type="entry name" value="G-PROTEIN COUPLED RECEPTOR"/>
    <property type="match status" value="1"/>
</dbReference>
<evidence type="ECO:0000256" key="1">
    <source>
        <dbReference type="ARBA" id="ARBA00004141"/>
    </source>
</evidence>
<comment type="similarity">
    <text evidence="8">Belongs to the G-protein coupled receptor 1 family.</text>
</comment>
<sequence>MNNSTGHSEVAYKTHPEFIAAEWIWVYVSPVLIFVGTIANILSIVVLLRRRMRSSTTMFYLTVLSFGDILVLYTGLLRYWIKSAFNEDIRLISQFSCKLHAFLVYFSLDFTTWVLVAVTIDRCIFVCLPFRAKRLCTLKHAKIVVVSIAGVMVALNFHLFWGVAFEVLLGEVTCTHANDFTEFTWPWIDFCMFSIVPFTIMIVANILIIKHLFLAHKRVASHQHEHIPSEHSESVAHHSNGNHVHANGNHRKVPSVTSMLLTTNCVFLVLTLPIVIYLIVYPYVLYDASDHVTAVLQLLWAIANMLQYTNNTIHFFLYCLTGPRFRRELFKIFKIKTRSSHELTMTMEMH</sequence>
<proteinExistence type="inferred from homology"/>
<keyword evidence="4 8" id="KW-0297">G-protein coupled receptor</keyword>
<dbReference type="AlphaFoldDB" id="K1R4K2"/>
<accession>K1R4K2</accession>
<keyword evidence="7 8" id="KW-0807">Transducer</keyword>
<dbReference type="Gene3D" id="1.20.1070.10">
    <property type="entry name" value="Rhodopsin 7-helix transmembrane proteins"/>
    <property type="match status" value="1"/>
</dbReference>
<evidence type="ECO:0000256" key="5">
    <source>
        <dbReference type="ARBA" id="ARBA00023136"/>
    </source>
</evidence>
<evidence type="ECO:0000256" key="4">
    <source>
        <dbReference type="ARBA" id="ARBA00023040"/>
    </source>
</evidence>
<dbReference type="EMBL" id="JH816692">
    <property type="protein sequence ID" value="EKC36085.1"/>
    <property type="molecule type" value="Genomic_DNA"/>
</dbReference>
<name>K1R4K2_MAGGI</name>
<evidence type="ECO:0000259" key="9">
    <source>
        <dbReference type="PROSITE" id="PS50262"/>
    </source>
</evidence>
<organism evidence="10">
    <name type="scientific">Magallana gigas</name>
    <name type="common">Pacific oyster</name>
    <name type="synonym">Crassostrea gigas</name>
    <dbReference type="NCBI Taxonomy" id="29159"/>
    <lineage>
        <taxon>Eukaryota</taxon>
        <taxon>Metazoa</taxon>
        <taxon>Spiralia</taxon>
        <taxon>Lophotrochozoa</taxon>
        <taxon>Mollusca</taxon>
        <taxon>Bivalvia</taxon>
        <taxon>Autobranchia</taxon>
        <taxon>Pteriomorphia</taxon>
        <taxon>Ostreida</taxon>
        <taxon>Ostreoidea</taxon>
        <taxon>Ostreidae</taxon>
        <taxon>Magallana</taxon>
    </lineage>
</organism>
<dbReference type="KEGG" id="crg:105331508"/>
<dbReference type="HOGENOM" id="CLU_009579_24_0_1"/>
<dbReference type="InterPro" id="IPR017452">
    <property type="entry name" value="GPCR_Rhodpsn_7TM"/>
</dbReference>
<dbReference type="CDD" id="cd14978">
    <property type="entry name" value="7tmA_FMRFamide_R-like"/>
    <property type="match status" value="1"/>
</dbReference>
<dbReference type="OrthoDB" id="9990906at2759"/>
<dbReference type="Pfam" id="PF00001">
    <property type="entry name" value="7tm_1"/>
    <property type="match status" value="1"/>
</dbReference>
<evidence type="ECO:0000256" key="6">
    <source>
        <dbReference type="ARBA" id="ARBA00023170"/>
    </source>
</evidence>
<feature type="domain" description="G-protein coupled receptors family 1 profile" evidence="9">
    <location>
        <begin position="39"/>
        <end position="318"/>
    </location>
</feature>
<evidence type="ECO:0000256" key="2">
    <source>
        <dbReference type="ARBA" id="ARBA00022692"/>
    </source>
</evidence>
<evidence type="ECO:0000256" key="8">
    <source>
        <dbReference type="RuleBase" id="RU000688"/>
    </source>
</evidence>
<keyword evidence="2 8" id="KW-0812">Transmembrane</keyword>
<comment type="subcellular location">
    <subcellularLocation>
        <location evidence="1">Membrane</location>
        <topology evidence="1">Multi-pass membrane protein</topology>
    </subcellularLocation>
</comment>
<protein>
    <submittedName>
        <fullName evidence="10">Thyrotropin-releasing hormone receptor</fullName>
    </submittedName>
</protein>
<dbReference type="GO" id="GO:0004930">
    <property type="term" value="F:G protein-coupled receptor activity"/>
    <property type="evidence" value="ECO:0007669"/>
    <property type="project" value="UniProtKB-KW"/>
</dbReference>
<dbReference type="InParanoid" id="K1R4K2"/>
<dbReference type="PROSITE" id="PS50262">
    <property type="entry name" value="G_PROTEIN_RECEP_F1_2"/>
    <property type="match status" value="1"/>
</dbReference>
<keyword evidence="3" id="KW-1133">Transmembrane helix</keyword>